<evidence type="ECO:0000313" key="5">
    <source>
        <dbReference type="WBParaSite" id="HDID_0000717301-mRNA-1"/>
    </source>
</evidence>
<dbReference type="InterPro" id="IPR005026">
    <property type="entry name" value="SAPAP"/>
</dbReference>
<feature type="compositionally biased region" description="Polar residues" evidence="2">
    <location>
        <begin position="483"/>
        <end position="530"/>
    </location>
</feature>
<feature type="region of interest" description="Disordered" evidence="2">
    <location>
        <begin position="805"/>
        <end position="832"/>
    </location>
</feature>
<name>A0A158QEC9_HYMDI</name>
<feature type="compositionally biased region" description="Polar residues" evidence="2">
    <location>
        <begin position="409"/>
        <end position="420"/>
    </location>
</feature>
<feature type="compositionally biased region" description="Polar residues" evidence="2">
    <location>
        <begin position="741"/>
        <end position="754"/>
    </location>
</feature>
<dbReference type="WBParaSite" id="HDID_0000717301-mRNA-1">
    <property type="protein sequence ID" value="HDID_0000717301-mRNA-1"/>
    <property type="gene ID" value="HDID_0000717301"/>
</dbReference>
<feature type="compositionally biased region" description="Polar residues" evidence="2">
    <location>
        <begin position="442"/>
        <end position="461"/>
    </location>
</feature>
<accession>A0A158QEC9</accession>
<sequence>MQADLAPELSSGFPNSLEKAANKIEHFKLTNHSDPKPKMNIALDGSTYTKTIDLTPQDFYKLSSFDDLGSDCNQSYPQTSTALNGQVSHPLNESIEPTLNPTVLSKKCTSFSTSPSRGKLRGVSKSTFFSKLARRLTIRRSNSKPPTAVIPNSFSNDTNSSKPPQIPTSRKIRRWFSKHLIPPYKNSSNAFNARAATFDTTIDKRFSHPTEDFGSAPTHRRALLPPNLSESSLCNSQAGTLSLGDDPFEINGSSCHQGARSYEKERLISSCTSGSIPTKADNHATQLSSAFSSPSVTAIGPPPRYLNVSLAAFGYTCCNRKWVSAQTLEHGKTSVGGAREPNPISEGTTTTTASAFLGATLTPQRRKSNSPAPVSRNRPGQLPLHLDFHDSCNRPDASSTPRVSGLASPISQNGDNTTCINNNNNSSGVTIRVKHNFSNGNSQLACGTEGADQTQSDLNRSNHSHHEHWNRSSLIMLAVAQASPRTHNAPSTPNGTATTPSQPQSAANGGGHTSFNESVGNAAVPSSPSKTFPGRRLTFNDEGVASMESQLPKVDEIPSVNSDASHEEVATNGGVEEITNSLRTSTISMENGNVDDSQTLAAKVVAQKDAAEEVMVRDGHFFLRLADETELELRSRVEEIERDLTENELSDEVSGHLRTTVGKVNLLLSQKFVQFRGLCADCIAASEKTTSGEEVEFVTLPSDLEGFWAMVMLQVDDLHSMIASCDRLRQNDWKTDPDASNVANGNRTNHSTPASAKRRQPKPVNSTPSKDSKAAALARSQARERLRAAKLQYIRSRKEELAANATNGSISSGEHGASVVNESGENSTFLVL</sequence>
<evidence type="ECO:0000313" key="4">
    <source>
        <dbReference type="Proteomes" id="UP000274504"/>
    </source>
</evidence>
<dbReference type="OrthoDB" id="10023951at2759"/>
<feature type="region of interest" description="Disordered" evidence="2">
    <location>
        <begin position="140"/>
        <end position="169"/>
    </location>
</feature>
<feature type="region of interest" description="Disordered" evidence="2">
    <location>
        <begin position="442"/>
        <end position="468"/>
    </location>
</feature>
<dbReference type="Proteomes" id="UP000274504">
    <property type="component" value="Unassembled WGS sequence"/>
</dbReference>
<dbReference type="PANTHER" id="PTHR12353:SF31">
    <property type="entry name" value="LD44824P"/>
    <property type="match status" value="1"/>
</dbReference>
<gene>
    <name evidence="3" type="ORF">HDID_LOCUS7171</name>
</gene>
<dbReference type="PANTHER" id="PTHR12353">
    <property type="entry name" value="DISKS LARGE-ASSOCIATED PROTEIN DAP SAP90/PSD-95-ASSOCIATED PROTEIN"/>
    <property type="match status" value="1"/>
</dbReference>
<feature type="compositionally biased region" description="Polar residues" evidence="2">
    <location>
        <begin position="345"/>
        <end position="354"/>
    </location>
</feature>
<dbReference type="EMBL" id="UYSG01010911">
    <property type="protein sequence ID" value="VDL59489.1"/>
    <property type="molecule type" value="Genomic_DNA"/>
</dbReference>
<feature type="region of interest" description="Disordered" evidence="2">
    <location>
        <begin position="330"/>
        <end position="421"/>
    </location>
</feature>
<proteinExistence type="inferred from homology"/>
<feature type="region of interest" description="Disordered" evidence="2">
    <location>
        <begin position="483"/>
        <end position="537"/>
    </location>
</feature>
<dbReference type="GO" id="GO:0023052">
    <property type="term" value="P:signaling"/>
    <property type="evidence" value="ECO:0007669"/>
    <property type="project" value="InterPro"/>
</dbReference>
<feature type="compositionally biased region" description="Polar residues" evidence="2">
    <location>
        <begin position="820"/>
        <end position="832"/>
    </location>
</feature>
<dbReference type="GO" id="GO:0060090">
    <property type="term" value="F:molecular adaptor activity"/>
    <property type="evidence" value="ECO:0007669"/>
    <property type="project" value="TreeGrafter"/>
</dbReference>
<feature type="region of interest" description="Disordered" evidence="2">
    <location>
        <begin position="734"/>
        <end position="781"/>
    </location>
</feature>
<evidence type="ECO:0000256" key="2">
    <source>
        <dbReference type="SAM" id="MobiDB-lite"/>
    </source>
</evidence>
<dbReference type="AlphaFoldDB" id="A0A158QEC9"/>
<dbReference type="STRING" id="6216.A0A158QEC9"/>
<evidence type="ECO:0000313" key="3">
    <source>
        <dbReference type="EMBL" id="VDL59489.1"/>
    </source>
</evidence>
<feature type="compositionally biased region" description="Polar residues" evidence="2">
    <location>
        <begin position="143"/>
        <end position="163"/>
    </location>
</feature>
<dbReference type="Pfam" id="PF03359">
    <property type="entry name" value="GKAP"/>
    <property type="match status" value="1"/>
</dbReference>
<evidence type="ECO:0000256" key="1">
    <source>
        <dbReference type="ARBA" id="ARBA00008839"/>
    </source>
</evidence>
<protein>
    <submittedName>
        <fullName evidence="5">SH2 domain-containing protein</fullName>
    </submittedName>
</protein>
<comment type="similarity">
    <text evidence="1">Belongs to the SAPAP family.</text>
</comment>
<organism evidence="5">
    <name type="scientific">Hymenolepis diminuta</name>
    <name type="common">Rat tapeworm</name>
    <dbReference type="NCBI Taxonomy" id="6216"/>
    <lineage>
        <taxon>Eukaryota</taxon>
        <taxon>Metazoa</taxon>
        <taxon>Spiralia</taxon>
        <taxon>Lophotrochozoa</taxon>
        <taxon>Platyhelminthes</taxon>
        <taxon>Cestoda</taxon>
        <taxon>Eucestoda</taxon>
        <taxon>Cyclophyllidea</taxon>
        <taxon>Hymenolepididae</taxon>
        <taxon>Hymenolepis</taxon>
    </lineage>
</organism>
<dbReference type="GO" id="GO:0098978">
    <property type="term" value="C:glutamatergic synapse"/>
    <property type="evidence" value="ECO:0007669"/>
    <property type="project" value="TreeGrafter"/>
</dbReference>
<reference evidence="5" key="1">
    <citation type="submission" date="2016-04" db="UniProtKB">
        <authorList>
            <consortium name="WormBaseParasite"/>
        </authorList>
    </citation>
    <scope>IDENTIFICATION</scope>
</reference>
<reference evidence="3 4" key="2">
    <citation type="submission" date="2018-11" db="EMBL/GenBank/DDBJ databases">
        <authorList>
            <consortium name="Pathogen Informatics"/>
        </authorList>
    </citation>
    <scope>NUCLEOTIDE SEQUENCE [LARGE SCALE GENOMIC DNA]</scope>
</reference>
<dbReference type="GO" id="GO:0099572">
    <property type="term" value="C:postsynaptic specialization"/>
    <property type="evidence" value="ECO:0007669"/>
    <property type="project" value="TreeGrafter"/>
</dbReference>